<organism evidence="1">
    <name type="scientific">Anguilla anguilla</name>
    <name type="common">European freshwater eel</name>
    <name type="synonym">Muraena anguilla</name>
    <dbReference type="NCBI Taxonomy" id="7936"/>
    <lineage>
        <taxon>Eukaryota</taxon>
        <taxon>Metazoa</taxon>
        <taxon>Chordata</taxon>
        <taxon>Craniata</taxon>
        <taxon>Vertebrata</taxon>
        <taxon>Euteleostomi</taxon>
        <taxon>Actinopterygii</taxon>
        <taxon>Neopterygii</taxon>
        <taxon>Teleostei</taxon>
        <taxon>Anguilliformes</taxon>
        <taxon>Anguillidae</taxon>
        <taxon>Anguilla</taxon>
    </lineage>
</organism>
<sequence>MTREQCLAFTTNGKKNKKNPERVQFWQHIRRVFHFRP</sequence>
<dbReference type="EMBL" id="GBXM01091376">
    <property type="protein sequence ID" value="JAH17201.1"/>
    <property type="molecule type" value="Transcribed_RNA"/>
</dbReference>
<dbReference type="AlphaFoldDB" id="A0A0E9QJX6"/>
<reference evidence="1" key="1">
    <citation type="submission" date="2014-11" db="EMBL/GenBank/DDBJ databases">
        <authorList>
            <person name="Amaro Gonzalez C."/>
        </authorList>
    </citation>
    <scope>NUCLEOTIDE SEQUENCE</scope>
</reference>
<proteinExistence type="predicted"/>
<accession>A0A0E9QJX6</accession>
<protein>
    <submittedName>
        <fullName evidence="1">Uncharacterized protein</fullName>
    </submittedName>
</protein>
<reference evidence="1" key="2">
    <citation type="journal article" date="2015" name="Fish Shellfish Immunol.">
        <title>Early steps in the European eel (Anguilla anguilla)-Vibrio vulnificus interaction in the gills: Role of the RtxA13 toxin.</title>
        <authorList>
            <person name="Callol A."/>
            <person name="Pajuelo D."/>
            <person name="Ebbesson L."/>
            <person name="Teles M."/>
            <person name="MacKenzie S."/>
            <person name="Amaro C."/>
        </authorList>
    </citation>
    <scope>NUCLEOTIDE SEQUENCE</scope>
</reference>
<name>A0A0E9QJX6_ANGAN</name>
<evidence type="ECO:0000313" key="1">
    <source>
        <dbReference type="EMBL" id="JAH17201.1"/>
    </source>
</evidence>